<name>A0A8J5N7T2_HOMAM</name>
<keyword evidence="3" id="KW-1185">Reference proteome</keyword>
<gene>
    <name evidence="2" type="ORF">Hamer_G003090</name>
</gene>
<evidence type="ECO:0000313" key="3">
    <source>
        <dbReference type="Proteomes" id="UP000747542"/>
    </source>
</evidence>
<protein>
    <submittedName>
        <fullName evidence="2">Uncharacterized protein</fullName>
    </submittedName>
</protein>
<dbReference type="EMBL" id="JAHLQT010007678">
    <property type="protein sequence ID" value="KAG7174188.1"/>
    <property type="molecule type" value="Genomic_DNA"/>
</dbReference>
<reference evidence="2" key="1">
    <citation type="journal article" date="2021" name="Sci. Adv.">
        <title>The American lobster genome reveals insights on longevity, neural, and immune adaptations.</title>
        <authorList>
            <person name="Polinski J.M."/>
            <person name="Zimin A.V."/>
            <person name="Clark K.F."/>
            <person name="Kohn A.B."/>
            <person name="Sadowski N."/>
            <person name="Timp W."/>
            <person name="Ptitsyn A."/>
            <person name="Khanna P."/>
            <person name="Romanova D.Y."/>
            <person name="Williams P."/>
            <person name="Greenwood S.J."/>
            <person name="Moroz L.L."/>
            <person name="Walt D.R."/>
            <person name="Bodnar A.G."/>
        </authorList>
    </citation>
    <scope>NUCLEOTIDE SEQUENCE</scope>
    <source>
        <strain evidence="2">GMGI-L3</strain>
    </source>
</reference>
<dbReference type="Proteomes" id="UP000747542">
    <property type="component" value="Unassembled WGS sequence"/>
</dbReference>
<feature type="compositionally biased region" description="Basic and acidic residues" evidence="1">
    <location>
        <begin position="15"/>
        <end position="27"/>
    </location>
</feature>
<organism evidence="2 3">
    <name type="scientific">Homarus americanus</name>
    <name type="common">American lobster</name>
    <dbReference type="NCBI Taxonomy" id="6706"/>
    <lineage>
        <taxon>Eukaryota</taxon>
        <taxon>Metazoa</taxon>
        <taxon>Ecdysozoa</taxon>
        <taxon>Arthropoda</taxon>
        <taxon>Crustacea</taxon>
        <taxon>Multicrustacea</taxon>
        <taxon>Malacostraca</taxon>
        <taxon>Eumalacostraca</taxon>
        <taxon>Eucarida</taxon>
        <taxon>Decapoda</taxon>
        <taxon>Pleocyemata</taxon>
        <taxon>Astacidea</taxon>
        <taxon>Nephropoidea</taxon>
        <taxon>Nephropidae</taxon>
        <taxon>Homarus</taxon>
    </lineage>
</organism>
<comment type="caution">
    <text evidence="2">The sequence shown here is derived from an EMBL/GenBank/DDBJ whole genome shotgun (WGS) entry which is preliminary data.</text>
</comment>
<evidence type="ECO:0000256" key="1">
    <source>
        <dbReference type="SAM" id="MobiDB-lite"/>
    </source>
</evidence>
<feature type="non-terminal residue" evidence="2">
    <location>
        <position position="1"/>
    </location>
</feature>
<sequence length="221" mass="25259">RNQIPVQFDTLEREVAKTEGTPSHHSEVPTPQEHTADKVYSRKEEIARRTLHSKRQRWLTKVNNFLEVFNTVMQTLRTELNDGNVMAVNVILGSSIISGQEVFSIIFPRDCSSAPAECEVSNGRQTAMQFFRVLVTNDDLLKLVSKSLMFRRCGFCYRRCTLLTSDQTEFSCTRYNPCDLIPQPGYSPNFHVVSKLISIILAHLLNFNGLYSHCGCWYCSL</sequence>
<dbReference type="InterPro" id="IPR053729">
    <property type="entry name" value="MAD2L1BP_domain_sf"/>
</dbReference>
<dbReference type="AlphaFoldDB" id="A0A8J5N7T2"/>
<accession>A0A8J5N7T2</accession>
<feature type="region of interest" description="Disordered" evidence="1">
    <location>
        <begin position="15"/>
        <end position="36"/>
    </location>
</feature>
<dbReference type="Gene3D" id="3.30.900.20">
    <property type="match status" value="1"/>
</dbReference>
<proteinExistence type="predicted"/>
<evidence type="ECO:0000313" key="2">
    <source>
        <dbReference type="EMBL" id="KAG7174188.1"/>
    </source>
</evidence>